<feature type="region of interest" description="Disordered" evidence="4">
    <location>
        <begin position="684"/>
        <end position="710"/>
    </location>
</feature>
<name>A0A0C3CXG3_HEBCY</name>
<dbReference type="SUPFAM" id="SSF50978">
    <property type="entry name" value="WD40 repeat-like"/>
    <property type="match status" value="1"/>
</dbReference>
<reference evidence="5 6" key="1">
    <citation type="submission" date="2014-04" db="EMBL/GenBank/DDBJ databases">
        <authorList>
            <consortium name="DOE Joint Genome Institute"/>
            <person name="Kuo A."/>
            <person name="Gay G."/>
            <person name="Dore J."/>
            <person name="Kohler A."/>
            <person name="Nagy L.G."/>
            <person name="Floudas D."/>
            <person name="Copeland A."/>
            <person name="Barry K.W."/>
            <person name="Cichocki N."/>
            <person name="Veneault-Fourrey C."/>
            <person name="LaButti K."/>
            <person name="Lindquist E.A."/>
            <person name="Lipzen A."/>
            <person name="Lundell T."/>
            <person name="Morin E."/>
            <person name="Murat C."/>
            <person name="Sun H."/>
            <person name="Tunlid A."/>
            <person name="Henrissat B."/>
            <person name="Grigoriev I.V."/>
            <person name="Hibbett D.S."/>
            <person name="Martin F."/>
            <person name="Nordberg H.P."/>
            <person name="Cantor M.N."/>
            <person name="Hua S.X."/>
        </authorList>
    </citation>
    <scope>NUCLEOTIDE SEQUENCE [LARGE SCALE GENOMIC DNA]</scope>
    <source>
        <strain evidence="6">h7</strain>
    </source>
</reference>
<sequence>MTRQLRPRKNQPKYNILAGIDSDEHADENGAGPSSVPIRDVSDDSESDFSPEKAPDAPDGNKEPEEDEDEDAGANRTRWRTPWTKKKSLPSKKSLGKAKAKRETPAKIVVGPRGSKRQNYVLPTPSVHHRHRAVPLYSRTGRVERLTSAPTLFGPPSFSLTNGCTENVKVSDRVSKAWGYNVGPGPLWDMSEDRGWYKEAISTGSDVDSDGKRRPRVFSSIHVRNGWQILEEQHAAPYLPTADVTTEEGNLQPPSPIPCFFGPITGQSRVEVSMFESFPMYRHSPESKAHIFNAGGPVWALDWCPIHPHDRAERSYKQYLAVAPFPSQSHSPDIGRKVLRPSLSCIQIWTLSSDQKSAASKKPKPTPKNADTGQMKCEMILCLDTGPAYELKWCPLPSHDVKVDKARPRKLGLLGGTFEDGSCSFFVIPEPSDVVPSGHDLSTPICIKLPQPILRIELEETSCWTFDWANSEMIAIGTTNGCIAVYHIGSALNSAQDPDTPTITDLLPSYYLSIHQSAIRALAWIRSPPSWPSGVPRIDKDPTVIASSGYDGMECLTDIRQGHCSIMNRTRDVINSLVFSPFAGGPITMDHENMVKVYSASPSMLGRGHSLFEPQGPVWSVHASDFHPQLAVGAADGTCTTTNMLRSTRRGGSVPFLVHKIFQMDYNRNTKEFRMLDRFLPQESVDKTTATRQAKRKPKPGEPNLLSSTGAWPREVGVHRVVWNTGNGLASSGLLAAGTASGLCRVDVLWGRWSKEKIPYGSVGEIRMEDGNAMEIDSEEEEDSDS</sequence>
<feature type="region of interest" description="Disordered" evidence="4">
    <location>
        <begin position="1"/>
        <end position="107"/>
    </location>
</feature>
<evidence type="ECO:0000256" key="1">
    <source>
        <dbReference type="ARBA" id="ARBA00004123"/>
    </source>
</evidence>
<keyword evidence="6" id="KW-1185">Reference proteome</keyword>
<keyword evidence="3" id="KW-0539">Nucleus</keyword>
<feature type="compositionally biased region" description="Basic and acidic residues" evidence="4">
    <location>
        <begin position="50"/>
        <end position="63"/>
    </location>
</feature>
<dbReference type="GO" id="GO:0005634">
    <property type="term" value="C:nucleus"/>
    <property type="evidence" value="ECO:0007669"/>
    <property type="project" value="UniProtKB-SubCell"/>
</dbReference>
<dbReference type="GO" id="GO:0000127">
    <property type="term" value="C:transcription factor TFIIIC complex"/>
    <property type="evidence" value="ECO:0007669"/>
    <property type="project" value="TreeGrafter"/>
</dbReference>
<dbReference type="OrthoDB" id="4703at2759"/>
<dbReference type="Proteomes" id="UP000053424">
    <property type="component" value="Unassembled WGS sequence"/>
</dbReference>
<dbReference type="InterPro" id="IPR036322">
    <property type="entry name" value="WD40_repeat_dom_sf"/>
</dbReference>
<evidence type="ECO:0000313" key="5">
    <source>
        <dbReference type="EMBL" id="KIM48516.1"/>
    </source>
</evidence>
<dbReference type="Gene3D" id="2.130.10.10">
    <property type="entry name" value="YVTN repeat-like/Quinoprotein amine dehydrogenase"/>
    <property type="match status" value="1"/>
</dbReference>
<accession>A0A0C3CXG3</accession>
<dbReference type="STRING" id="686832.A0A0C3CXG3"/>
<protein>
    <submittedName>
        <fullName evidence="5">Uncharacterized protein</fullName>
    </submittedName>
</protein>
<organism evidence="5 6">
    <name type="scientific">Hebeloma cylindrosporum</name>
    <dbReference type="NCBI Taxonomy" id="76867"/>
    <lineage>
        <taxon>Eukaryota</taxon>
        <taxon>Fungi</taxon>
        <taxon>Dikarya</taxon>
        <taxon>Basidiomycota</taxon>
        <taxon>Agaricomycotina</taxon>
        <taxon>Agaricomycetes</taxon>
        <taxon>Agaricomycetidae</taxon>
        <taxon>Agaricales</taxon>
        <taxon>Agaricineae</taxon>
        <taxon>Hymenogastraceae</taxon>
        <taxon>Hebeloma</taxon>
    </lineage>
</organism>
<dbReference type="InterPro" id="IPR052416">
    <property type="entry name" value="GTF3C_component"/>
</dbReference>
<gene>
    <name evidence="5" type="ORF">M413DRAFT_437744</name>
</gene>
<comment type="subcellular location">
    <subcellularLocation>
        <location evidence="1">Nucleus</location>
    </subcellularLocation>
</comment>
<reference evidence="6" key="2">
    <citation type="submission" date="2015-01" db="EMBL/GenBank/DDBJ databases">
        <title>Evolutionary Origins and Diversification of the Mycorrhizal Mutualists.</title>
        <authorList>
            <consortium name="DOE Joint Genome Institute"/>
            <consortium name="Mycorrhizal Genomics Consortium"/>
            <person name="Kohler A."/>
            <person name="Kuo A."/>
            <person name="Nagy L.G."/>
            <person name="Floudas D."/>
            <person name="Copeland A."/>
            <person name="Barry K.W."/>
            <person name="Cichocki N."/>
            <person name="Veneault-Fourrey C."/>
            <person name="LaButti K."/>
            <person name="Lindquist E.A."/>
            <person name="Lipzen A."/>
            <person name="Lundell T."/>
            <person name="Morin E."/>
            <person name="Murat C."/>
            <person name="Riley R."/>
            <person name="Ohm R."/>
            <person name="Sun H."/>
            <person name="Tunlid A."/>
            <person name="Henrissat B."/>
            <person name="Grigoriev I.V."/>
            <person name="Hibbett D.S."/>
            <person name="Martin F."/>
        </authorList>
    </citation>
    <scope>NUCLEOTIDE SEQUENCE [LARGE SCALE GENOMIC DNA]</scope>
    <source>
        <strain evidence="6">h7</strain>
    </source>
</reference>
<evidence type="ECO:0000313" key="6">
    <source>
        <dbReference type="Proteomes" id="UP000053424"/>
    </source>
</evidence>
<evidence type="ECO:0000256" key="4">
    <source>
        <dbReference type="SAM" id="MobiDB-lite"/>
    </source>
</evidence>
<dbReference type="PANTHER" id="PTHR15052:SF2">
    <property type="entry name" value="GENERAL TRANSCRIPTION FACTOR 3C POLYPEPTIDE 2"/>
    <property type="match status" value="1"/>
</dbReference>
<evidence type="ECO:0000256" key="3">
    <source>
        <dbReference type="ARBA" id="ARBA00023242"/>
    </source>
</evidence>
<dbReference type="EMBL" id="KN831768">
    <property type="protein sequence ID" value="KIM48516.1"/>
    <property type="molecule type" value="Genomic_DNA"/>
</dbReference>
<dbReference type="HOGENOM" id="CLU_019415_0_0_1"/>
<dbReference type="GO" id="GO:0006383">
    <property type="term" value="P:transcription by RNA polymerase III"/>
    <property type="evidence" value="ECO:0007669"/>
    <property type="project" value="TreeGrafter"/>
</dbReference>
<dbReference type="InterPro" id="IPR015943">
    <property type="entry name" value="WD40/YVTN_repeat-like_dom_sf"/>
</dbReference>
<proteinExistence type="predicted"/>
<keyword evidence="2" id="KW-0804">Transcription</keyword>
<feature type="compositionally biased region" description="Basic residues" evidence="4">
    <location>
        <begin position="77"/>
        <end position="100"/>
    </location>
</feature>
<dbReference type="PANTHER" id="PTHR15052">
    <property type="entry name" value="RNA POLYMERASE III TRANSCRIPTION INITIATION FACTOR COMPLEX SUBUNIT"/>
    <property type="match status" value="1"/>
</dbReference>
<feature type="compositionally biased region" description="Basic residues" evidence="4">
    <location>
        <begin position="1"/>
        <end position="11"/>
    </location>
</feature>
<dbReference type="AlphaFoldDB" id="A0A0C3CXG3"/>
<evidence type="ECO:0000256" key="2">
    <source>
        <dbReference type="ARBA" id="ARBA00023163"/>
    </source>
</evidence>